<evidence type="ECO:0000256" key="2">
    <source>
        <dbReference type="ARBA" id="ARBA00004555"/>
    </source>
</evidence>
<feature type="transmembrane region" description="Helical" evidence="9">
    <location>
        <begin position="623"/>
        <end position="656"/>
    </location>
</feature>
<keyword evidence="7" id="KW-0333">Golgi apparatus</keyword>
<evidence type="ECO:0000256" key="6">
    <source>
        <dbReference type="ARBA" id="ARBA00022989"/>
    </source>
</evidence>
<feature type="transmembrane region" description="Helical" evidence="9">
    <location>
        <begin position="275"/>
        <end position="298"/>
    </location>
</feature>
<feature type="transmembrane region" description="Helical" evidence="9">
    <location>
        <begin position="592"/>
        <end position="611"/>
    </location>
</feature>
<comment type="subcellular location">
    <subcellularLocation>
        <location evidence="2">Golgi apparatus</location>
    </subcellularLocation>
    <subcellularLocation>
        <location evidence="1">Membrane</location>
        <topology evidence="1">Multi-pass membrane protein</topology>
    </subcellularLocation>
</comment>
<protein>
    <recommendedName>
        <fullName evidence="9">Transmembrane 9 superfamily member</fullName>
    </recommendedName>
</protein>
<dbReference type="EMBL" id="KV453841">
    <property type="protein sequence ID" value="ODV92264.1"/>
    <property type="molecule type" value="Genomic_DNA"/>
</dbReference>
<dbReference type="Proteomes" id="UP000095023">
    <property type="component" value="Unassembled WGS sequence"/>
</dbReference>
<feature type="transmembrane region" description="Helical" evidence="9">
    <location>
        <begin position="514"/>
        <end position="534"/>
    </location>
</feature>
<keyword evidence="4 9" id="KW-0812">Transmembrane</keyword>
<evidence type="ECO:0000256" key="1">
    <source>
        <dbReference type="ARBA" id="ARBA00004141"/>
    </source>
</evidence>
<dbReference type="Pfam" id="PF02990">
    <property type="entry name" value="EMP70"/>
    <property type="match status" value="1"/>
</dbReference>
<evidence type="ECO:0000313" key="12">
    <source>
        <dbReference type="Proteomes" id="UP000095023"/>
    </source>
</evidence>
<dbReference type="InterPro" id="IPR004240">
    <property type="entry name" value="EMP70"/>
</dbReference>
<feature type="transmembrane region" description="Helical" evidence="9">
    <location>
        <begin position="421"/>
        <end position="444"/>
    </location>
</feature>
<feature type="compositionally biased region" description="Polar residues" evidence="10">
    <location>
        <begin position="198"/>
        <end position="214"/>
    </location>
</feature>
<accession>A0A1E4TKI8</accession>
<feature type="transmembrane region" description="Helical" evidence="9">
    <location>
        <begin position="450"/>
        <end position="479"/>
    </location>
</feature>
<feature type="transmembrane region" description="Helical" evidence="9">
    <location>
        <begin position="554"/>
        <end position="580"/>
    </location>
</feature>
<feature type="signal peptide" evidence="9">
    <location>
        <begin position="1"/>
        <end position="19"/>
    </location>
</feature>
<comment type="similarity">
    <text evidence="3 9">Belongs to the nonaspanin (TM9SF) (TC 9.A.2) family.</text>
</comment>
<evidence type="ECO:0000256" key="8">
    <source>
        <dbReference type="ARBA" id="ARBA00023136"/>
    </source>
</evidence>
<feature type="transmembrane region" description="Helical" evidence="9">
    <location>
        <begin position="346"/>
        <end position="368"/>
    </location>
</feature>
<proteinExistence type="inferred from homology"/>
<evidence type="ECO:0000256" key="7">
    <source>
        <dbReference type="ARBA" id="ARBA00023034"/>
    </source>
</evidence>
<dbReference type="AlphaFoldDB" id="A0A1E4TKI8"/>
<gene>
    <name evidence="11" type="ORF">CANCADRAFT_84424</name>
</gene>
<evidence type="ECO:0000256" key="9">
    <source>
        <dbReference type="RuleBase" id="RU363079"/>
    </source>
</evidence>
<evidence type="ECO:0000256" key="3">
    <source>
        <dbReference type="ARBA" id="ARBA00005227"/>
    </source>
</evidence>
<evidence type="ECO:0000313" key="11">
    <source>
        <dbReference type="EMBL" id="ODV92264.1"/>
    </source>
</evidence>
<organism evidence="11 12">
    <name type="scientific">Tortispora caseinolytica NRRL Y-17796</name>
    <dbReference type="NCBI Taxonomy" id="767744"/>
    <lineage>
        <taxon>Eukaryota</taxon>
        <taxon>Fungi</taxon>
        <taxon>Dikarya</taxon>
        <taxon>Ascomycota</taxon>
        <taxon>Saccharomycotina</taxon>
        <taxon>Trigonopsidomycetes</taxon>
        <taxon>Trigonopsidales</taxon>
        <taxon>Trigonopsidaceae</taxon>
        <taxon>Tortispora</taxon>
    </lineage>
</organism>
<dbReference type="PANTHER" id="PTHR10766:SF55">
    <property type="entry name" value="TRANSMEMBRANE 9 SUPERFAMILY MEMBER 4"/>
    <property type="match status" value="1"/>
</dbReference>
<keyword evidence="6 9" id="KW-1133">Transmembrane helix</keyword>
<evidence type="ECO:0000256" key="10">
    <source>
        <dbReference type="SAM" id="MobiDB-lite"/>
    </source>
</evidence>
<dbReference type="GO" id="GO:0016020">
    <property type="term" value="C:membrane"/>
    <property type="evidence" value="ECO:0007669"/>
    <property type="project" value="UniProtKB-SubCell"/>
</dbReference>
<dbReference type="OrthoDB" id="1666796at2759"/>
<dbReference type="GO" id="GO:0072657">
    <property type="term" value="P:protein localization to membrane"/>
    <property type="evidence" value="ECO:0007669"/>
    <property type="project" value="TreeGrafter"/>
</dbReference>
<feature type="transmembrane region" description="Helical" evidence="9">
    <location>
        <begin position="380"/>
        <end position="400"/>
    </location>
</feature>
<keyword evidence="12" id="KW-1185">Reference proteome</keyword>
<dbReference type="GO" id="GO:0005794">
    <property type="term" value="C:Golgi apparatus"/>
    <property type="evidence" value="ECO:0007669"/>
    <property type="project" value="UniProtKB-SubCell"/>
</dbReference>
<dbReference type="PANTHER" id="PTHR10766">
    <property type="entry name" value="TRANSMEMBRANE 9 SUPERFAMILY PROTEIN"/>
    <property type="match status" value="1"/>
</dbReference>
<evidence type="ECO:0000256" key="5">
    <source>
        <dbReference type="ARBA" id="ARBA00022729"/>
    </source>
</evidence>
<reference evidence="12" key="1">
    <citation type="submission" date="2016-02" db="EMBL/GenBank/DDBJ databases">
        <title>Comparative genomics of biotechnologically important yeasts.</title>
        <authorList>
            <consortium name="DOE Joint Genome Institute"/>
            <person name="Riley R."/>
            <person name="Haridas S."/>
            <person name="Wolfe K.H."/>
            <person name="Lopes M.R."/>
            <person name="Hittinger C.T."/>
            <person name="Goker M."/>
            <person name="Salamov A."/>
            <person name="Wisecaver J."/>
            <person name="Long T.M."/>
            <person name="Aerts A.L."/>
            <person name="Barry K."/>
            <person name="Choi C."/>
            <person name="Clum A."/>
            <person name="Coughlan A.Y."/>
            <person name="Deshpande S."/>
            <person name="Douglass A.P."/>
            <person name="Hanson S.J."/>
            <person name="Klenk H.-P."/>
            <person name="Labutti K."/>
            <person name="Lapidus A."/>
            <person name="Lindquist E."/>
            <person name="Lipzen A."/>
            <person name="Meier-Kolthoff J.P."/>
            <person name="Ohm R.A."/>
            <person name="Otillar R.P."/>
            <person name="Pangilinan J."/>
            <person name="Peng Y."/>
            <person name="Rokas A."/>
            <person name="Rosa C.A."/>
            <person name="Scheuner C."/>
            <person name="Sibirny A.A."/>
            <person name="Slot J.C."/>
            <person name="Stielow J.B."/>
            <person name="Sun H."/>
            <person name="Kurtzman C.P."/>
            <person name="Blackwell M."/>
            <person name="Jeffries T.W."/>
            <person name="Grigoriev I.V."/>
        </authorList>
    </citation>
    <scope>NUCLEOTIDE SEQUENCE [LARGE SCALE GENOMIC DNA]</scope>
    <source>
        <strain evidence="12">NRRL Y-17796</strain>
    </source>
</reference>
<sequence>MLISYIILILNVSFAFSWSSEVVNTYRPNEELTLYANRMFSDKTEFPYAYNELPFVCKPEHKANHRVPLNFGSLLRGERISGADITLIMKSDIECRKLCSKTLDAHSIKKIRYLIDADYRVEWIADGLPGATTYTSADISSKYYQAGFPLGELDELDGNRNYVFYNHFTLIMRYRPMHNDDRLAIVGFEVFPKSVNGTPSKCEKPSSSLPSTNDTAKEGPLILPDPYSKYNSKTPWILNYTYSVYWIEDTSIDWNHRWDRYNSLTETRDQSSSMVVLNALGISIALLLLLFVVTFRVLRRDHSREPHDKDQSANGLAALTPTISNFNYGLNAISEDIFRTPKHFELLATAVGAGAQLLSAASITIGFALKGTFTPSYRGGLLHCAMITYAFTSIIGGMTGRYMYLLLSTEIPSKQTWLETAFMTAFAVPGPTMLLILCLDLLYWSVGSSVALPFSTICLLIIIWLFVCMPLSAFGSFIVEGKLRSEDSMIYLPQDLFPPSQLPKRNIPHSRFRIFETAPLAILCGAIAFVVIRLELYSIYYCIWTEKSSFYNSYGIMGVNAVLLFVVIMCSSALTTYLTLSQENYEWQWKSWVIGAGGSVWIFLYSIWFFLFHMHVTGTLSILVYLTSILMVCTGYALLAGCLSFVSAYIYVWLIYKHMKIA</sequence>
<keyword evidence="5 9" id="KW-0732">Signal</keyword>
<feature type="region of interest" description="Disordered" evidence="10">
    <location>
        <begin position="198"/>
        <end position="217"/>
    </location>
</feature>
<feature type="chain" id="PRO_5009027781" description="Transmembrane 9 superfamily member" evidence="9">
    <location>
        <begin position="20"/>
        <end position="662"/>
    </location>
</feature>
<evidence type="ECO:0000256" key="4">
    <source>
        <dbReference type="ARBA" id="ARBA00022692"/>
    </source>
</evidence>
<name>A0A1E4TKI8_9ASCO</name>
<keyword evidence="8 9" id="KW-0472">Membrane</keyword>